<reference evidence="1 2" key="1">
    <citation type="submission" date="2012-10" db="EMBL/GenBank/DDBJ databases">
        <title>Draft Genome Sequence of Paenibacillus popilliae ATCC 14706T.</title>
        <authorList>
            <person name="Iiyama K."/>
            <person name="Mori K."/>
            <person name="Mon H."/>
            <person name="Chieda Y."/>
            <person name="Lee J.M."/>
            <person name="Kusakabe T."/>
            <person name="Tashiro K."/>
            <person name="Asano S."/>
            <person name="Yasunaga-Aoki C."/>
            <person name="Shimizu S."/>
        </authorList>
    </citation>
    <scope>NUCLEOTIDE SEQUENCE [LARGE SCALE GENOMIC DNA]</scope>
    <source>
        <strain evidence="1 2">ATCC 14706</strain>
    </source>
</reference>
<protein>
    <submittedName>
        <fullName evidence="1">Histone acetyltransferase</fullName>
    </submittedName>
</protein>
<sequence length="69" mass="8054">MHLMQIQCSLELFQEEVKGLVEKFRSAVACHDDAGNGSWSQFNRKDTYSQDKVRRLGVFYYKVHILSQS</sequence>
<organism evidence="1 2">
    <name type="scientific">Paenibacillus popilliae ATCC 14706</name>
    <dbReference type="NCBI Taxonomy" id="1212764"/>
    <lineage>
        <taxon>Bacteria</taxon>
        <taxon>Bacillati</taxon>
        <taxon>Bacillota</taxon>
        <taxon>Bacilli</taxon>
        <taxon>Bacillales</taxon>
        <taxon>Paenibacillaceae</taxon>
        <taxon>Paenibacillus</taxon>
    </lineage>
</organism>
<keyword evidence="1" id="KW-0808">Transferase</keyword>
<evidence type="ECO:0000313" key="1">
    <source>
        <dbReference type="EMBL" id="GAC42127.1"/>
    </source>
</evidence>
<accession>M9L9L0</accession>
<dbReference type="AlphaFoldDB" id="M9L9L0"/>
<comment type="caution">
    <text evidence="1">The sequence shown here is derived from an EMBL/GenBank/DDBJ whole genome shotgun (WGS) entry which is preliminary data.</text>
</comment>
<dbReference type="EMBL" id="BALG01000072">
    <property type="protein sequence ID" value="GAC42127.1"/>
    <property type="molecule type" value="Genomic_DNA"/>
</dbReference>
<evidence type="ECO:0000313" key="2">
    <source>
        <dbReference type="Proteomes" id="UP000029453"/>
    </source>
</evidence>
<dbReference type="GO" id="GO:0016740">
    <property type="term" value="F:transferase activity"/>
    <property type="evidence" value="ECO:0007669"/>
    <property type="project" value="UniProtKB-KW"/>
</dbReference>
<keyword evidence="2" id="KW-1185">Reference proteome</keyword>
<proteinExistence type="predicted"/>
<dbReference type="Proteomes" id="UP000029453">
    <property type="component" value="Unassembled WGS sequence"/>
</dbReference>
<gene>
    <name evidence="1" type="ORF">PPOP_1484</name>
</gene>
<name>M9L9L0_PAEPP</name>